<reference evidence="3 4" key="1">
    <citation type="journal article" date="2013" name="Biodegradation">
        <title>Occurrence of 4-tert-butylphenol (4-t-BP) biodegradation in an aquatic sample caused by the presence of Spirodela polyrrhiza and isolation of a 4-t-BP-utilizing bacterium.</title>
        <authorList>
            <person name="Ogata Y."/>
            <person name="Toyama T."/>
            <person name="Yu N."/>
            <person name="Wang X."/>
            <person name="Sei K."/>
            <person name="Ike M."/>
        </authorList>
    </citation>
    <scope>NUCLEOTIDE SEQUENCE [LARGE SCALE GENOMIC DNA]</scope>
    <source>
        <strain evidence="3 4">OMI</strain>
    </source>
</reference>
<evidence type="ECO:0000313" key="4">
    <source>
        <dbReference type="Proteomes" id="UP000221538"/>
    </source>
</evidence>
<dbReference type="GO" id="GO:0008270">
    <property type="term" value="F:zinc ion binding"/>
    <property type="evidence" value="ECO:0007669"/>
    <property type="project" value="InterPro"/>
</dbReference>
<dbReference type="AlphaFoldDB" id="A0A292Z9Q3"/>
<dbReference type="InterPro" id="IPR041920">
    <property type="entry name" value="ROS/MUCR_sf"/>
</dbReference>
<feature type="region of interest" description="Disordered" evidence="2">
    <location>
        <begin position="96"/>
        <end position="136"/>
    </location>
</feature>
<feature type="region of interest" description="Disordered" evidence="2">
    <location>
        <begin position="1"/>
        <end position="27"/>
    </location>
</feature>
<dbReference type="Gene3D" id="1.10.10.1550">
    <property type="entry name" value="ROS/MUCR transcriptional regulator protein"/>
    <property type="match status" value="1"/>
</dbReference>
<name>A0A292Z9Q3_SPHSA</name>
<comment type="similarity">
    <text evidence="1">Belongs to the ros/MucR family.</text>
</comment>
<proteinExistence type="inferred from homology"/>
<feature type="compositionally biased region" description="Basic residues" evidence="2">
    <location>
        <begin position="126"/>
        <end position="136"/>
    </location>
</feature>
<dbReference type="GO" id="GO:0006355">
    <property type="term" value="P:regulation of DNA-templated transcription"/>
    <property type="evidence" value="ECO:0007669"/>
    <property type="project" value="InterPro"/>
</dbReference>
<dbReference type="InterPro" id="IPR008807">
    <property type="entry name" value="ROS_MUCR"/>
</dbReference>
<reference evidence="3 4" key="2">
    <citation type="journal article" date="2013" name="Environ. Sci. Technol.">
        <title>The 4-tert-butylphenol-utilizing bacterium Sphingobium fuliginis OMI can degrade bisphenols via phenolic ring hydroxylation and meta-cleavage pathway.</title>
        <authorList>
            <person name="Ogata Y."/>
            <person name="Goda S."/>
            <person name="Toyama T."/>
            <person name="Sei K."/>
            <person name="Ike M."/>
        </authorList>
    </citation>
    <scope>NUCLEOTIDE SEQUENCE [LARGE SCALE GENOMIC DNA]</scope>
    <source>
        <strain evidence="3 4">OMI</strain>
    </source>
</reference>
<comment type="caution">
    <text evidence="3">The sequence shown here is derived from an EMBL/GenBank/DDBJ whole genome shotgun (WGS) entry which is preliminary data.</text>
</comment>
<dbReference type="Proteomes" id="UP000221538">
    <property type="component" value="Unassembled WGS sequence"/>
</dbReference>
<dbReference type="Pfam" id="PF05443">
    <property type="entry name" value="ROS_MUCR"/>
    <property type="match status" value="1"/>
</dbReference>
<dbReference type="EMBL" id="BEWI01000027">
    <property type="protein sequence ID" value="GAY19540.1"/>
    <property type="molecule type" value="Genomic_DNA"/>
</dbReference>
<protein>
    <submittedName>
        <fullName evidence="3">Transcriptional regulator</fullName>
    </submittedName>
</protein>
<dbReference type="GO" id="GO:0003677">
    <property type="term" value="F:DNA binding"/>
    <property type="evidence" value="ECO:0007669"/>
    <property type="project" value="InterPro"/>
</dbReference>
<sequence length="136" mass="15301">MIKSVHSALSKLESPEEEKTAKRDPAVPIRSSIKEDYIVCLEDGKKLKTLKRYLRARYQMTPEEYRAKWGLPADYPMAAPSYTNQRRELAHKIGLGLRAEPKGKRTATKLPSPVEKDAPKPPATSSRRKSGRAAKV</sequence>
<gene>
    <name evidence="3" type="ORF">SFOMI_0059</name>
</gene>
<evidence type="ECO:0000313" key="3">
    <source>
        <dbReference type="EMBL" id="GAY19540.1"/>
    </source>
</evidence>
<evidence type="ECO:0000256" key="2">
    <source>
        <dbReference type="SAM" id="MobiDB-lite"/>
    </source>
</evidence>
<evidence type="ECO:0000256" key="1">
    <source>
        <dbReference type="ARBA" id="ARBA00007031"/>
    </source>
</evidence>
<feature type="compositionally biased region" description="Basic and acidic residues" evidence="2">
    <location>
        <begin position="13"/>
        <end position="25"/>
    </location>
</feature>
<accession>A0A292Z9Q3</accession>
<organism evidence="3 4">
    <name type="scientific">Sphingobium fuliginis (strain ATCC 27551)</name>
    <dbReference type="NCBI Taxonomy" id="336203"/>
    <lineage>
        <taxon>Bacteria</taxon>
        <taxon>Pseudomonadati</taxon>
        <taxon>Pseudomonadota</taxon>
        <taxon>Alphaproteobacteria</taxon>
        <taxon>Sphingomonadales</taxon>
        <taxon>Sphingomonadaceae</taxon>
        <taxon>Sphingobium</taxon>
    </lineage>
</organism>